<dbReference type="GO" id="GO:0003723">
    <property type="term" value="F:RNA binding"/>
    <property type="evidence" value="ECO:0007669"/>
    <property type="project" value="TreeGrafter"/>
</dbReference>
<feature type="region of interest" description="Disordered" evidence="1">
    <location>
        <begin position="63"/>
        <end position="123"/>
    </location>
</feature>
<keyword evidence="2" id="KW-0472">Membrane</keyword>
<dbReference type="GO" id="GO:0008033">
    <property type="term" value="P:tRNA processing"/>
    <property type="evidence" value="ECO:0007669"/>
    <property type="project" value="InterPro"/>
</dbReference>
<gene>
    <name evidence="3" type="ORF">OPV22_023898</name>
</gene>
<sequence>MAFYFVLSIPFLERDSGGGGASSENKARDDARLEAVVRAMELGYAGVCPFREVLSDADRGKIAPHPSLLPPQGRLRCLQPRSPRGRLPRLPLPPVHPLDYPRRCPQRQRSAEDPRPRFPTPFEPGRHDIQRGLYFEITDTHLIADAHVRRQILSDAKEEEIIKKDYPILLILCLVRVWLTLSILFKKKLFKPKKNDEICKVSDQKLI</sequence>
<organism evidence="3 4">
    <name type="scientific">Ensete ventricosum</name>
    <name type="common">Abyssinian banana</name>
    <name type="synonym">Musa ensete</name>
    <dbReference type="NCBI Taxonomy" id="4639"/>
    <lineage>
        <taxon>Eukaryota</taxon>
        <taxon>Viridiplantae</taxon>
        <taxon>Streptophyta</taxon>
        <taxon>Embryophyta</taxon>
        <taxon>Tracheophyta</taxon>
        <taxon>Spermatophyta</taxon>
        <taxon>Magnoliopsida</taxon>
        <taxon>Liliopsida</taxon>
        <taxon>Zingiberales</taxon>
        <taxon>Musaceae</taxon>
        <taxon>Ensete</taxon>
    </lineage>
</organism>
<dbReference type="AlphaFoldDB" id="A0AAV8PD92"/>
<evidence type="ECO:0000313" key="4">
    <source>
        <dbReference type="Proteomes" id="UP001222027"/>
    </source>
</evidence>
<proteinExistence type="predicted"/>
<dbReference type="Proteomes" id="UP001222027">
    <property type="component" value="Unassembled WGS sequence"/>
</dbReference>
<accession>A0AAV8PD92</accession>
<name>A0AAV8PD92_ENSVE</name>
<comment type="caution">
    <text evidence="3">The sequence shown here is derived from an EMBL/GenBank/DDBJ whole genome shotgun (WGS) entry which is preliminary data.</text>
</comment>
<dbReference type="GO" id="GO:0005655">
    <property type="term" value="C:nucleolar ribonuclease P complex"/>
    <property type="evidence" value="ECO:0007669"/>
    <property type="project" value="TreeGrafter"/>
</dbReference>
<dbReference type="PANTHER" id="PTHR13031:SF0">
    <property type="entry name" value="RIBONUCLEASE P PROTEIN SUBUNIT P30"/>
    <property type="match status" value="1"/>
</dbReference>
<keyword evidence="2" id="KW-1133">Transmembrane helix</keyword>
<evidence type="ECO:0000256" key="1">
    <source>
        <dbReference type="SAM" id="MobiDB-lite"/>
    </source>
</evidence>
<evidence type="ECO:0000256" key="2">
    <source>
        <dbReference type="SAM" id="Phobius"/>
    </source>
</evidence>
<protein>
    <submittedName>
        <fullName evidence="3">Uncharacterized protein</fullName>
    </submittedName>
</protein>
<dbReference type="PANTHER" id="PTHR13031">
    <property type="entry name" value="RIBONUCLEASE P SUBUNIT P30"/>
    <property type="match status" value="1"/>
</dbReference>
<dbReference type="InterPro" id="IPR002738">
    <property type="entry name" value="RNase_P_p30"/>
</dbReference>
<feature type="transmembrane region" description="Helical" evidence="2">
    <location>
        <begin position="166"/>
        <end position="185"/>
    </location>
</feature>
<evidence type="ECO:0000313" key="3">
    <source>
        <dbReference type="EMBL" id="KAJ8480171.1"/>
    </source>
</evidence>
<reference evidence="3 4" key="1">
    <citation type="submission" date="2022-12" db="EMBL/GenBank/DDBJ databases">
        <title>Chromosome-scale assembly of the Ensete ventricosum genome.</title>
        <authorList>
            <person name="Dussert Y."/>
            <person name="Stocks J."/>
            <person name="Wendawek A."/>
            <person name="Woldeyes F."/>
            <person name="Nichols R.A."/>
            <person name="Borrell J.S."/>
        </authorList>
    </citation>
    <scope>NUCLEOTIDE SEQUENCE [LARGE SCALE GENOMIC DNA]</scope>
    <source>
        <strain evidence="4">cv. Maze</strain>
        <tissue evidence="3">Seeds</tissue>
    </source>
</reference>
<keyword evidence="4" id="KW-1185">Reference proteome</keyword>
<dbReference type="EMBL" id="JAQQAF010000006">
    <property type="protein sequence ID" value="KAJ8480171.1"/>
    <property type="molecule type" value="Genomic_DNA"/>
</dbReference>
<keyword evidence="2" id="KW-0812">Transmembrane</keyword>